<gene>
    <name evidence="3" type="ORF">LSCM1_04101</name>
</gene>
<dbReference type="EMBL" id="JAFEUZ010000026">
    <property type="protein sequence ID" value="KAG5476398.1"/>
    <property type="molecule type" value="Genomic_DNA"/>
</dbReference>
<dbReference type="SUPFAM" id="SSF50729">
    <property type="entry name" value="PH domain-like"/>
    <property type="match status" value="1"/>
</dbReference>
<feature type="compositionally biased region" description="Low complexity" evidence="1">
    <location>
        <begin position="95"/>
        <end position="108"/>
    </location>
</feature>
<dbReference type="GO" id="GO:0032065">
    <property type="term" value="P:maintenance of protein location in cell cortex"/>
    <property type="evidence" value="ECO:0007669"/>
    <property type="project" value="InterPro"/>
</dbReference>
<proteinExistence type="predicted"/>
<feature type="region of interest" description="Disordered" evidence="1">
    <location>
        <begin position="1"/>
        <end position="259"/>
    </location>
</feature>
<name>A0A836HGL8_9TRYP</name>
<dbReference type="InterPro" id="IPR011993">
    <property type="entry name" value="PH-like_dom_sf"/>
</dbReference>
<evidence type="ECO:0000259" key="2">
    <source>
        <dbReference type="Pfam" id="PF12814"/>
    </source>
</evidence>
<dbReference type="GO" id="GO:0005543">
    <property type="term" value="F:phospholipid binding"/>
    <property type="evidence" value="ECO:0007669"/>
    <property type="project" value="InterPro"/>
</dbReference>
<reference evidence="3 4" key="1">
    <citation type="submission" date="2021-03" db="EMBL/GenBank/DDBJ databases">
        <title>Leishmania (Mundinia) martiniquensis Genome sequencing and assembly.</title>
        <authorList>
            <person name="Almutairi H."/>
            <person name="Gatherer D."/>
        </authorList>
    </citation>
    <scope>NUCLEOTIDE SEQUENCE [LARGE SCALE GENOMIC DNA]</scope>
    <source>
        <strain evidence="3">LSCM1</strain>
    </source>
</reference>
<evidence type="ECO:0000313" key="4">
    <source>
        <dbReference type="Proteomes" id="UP000673552"/>
    </source>
</evidence>
<dbReference type="GO" id="GO:0005938">
    <property type="term" value="C:cell cortex"/>
    <property type="evidence" value="ECO:0007669"/>
    <property type="project" value="InterPro"/>
</dbReference>
<sequence length="573" mass="62177">MTHSVRHHDVSSKSPPYATPHTFGAHDSGPREAGAVERPQPLRRRGAPLPAPQLLLAARSSTLANRPTPVKRACENASFTTTPPSSVLRRPTHGSNSSATAASSPPFDDASRQLNRTQRPPPALAPSEGNSASFVSPIKGQQVAREHWHSEQPPAAWATSPLVPTVSREGSASVAQPPHAQRGVGGHPQRVPTSRAPGPSALTGTGPATISTSYPATGSLPPRSPIRNRDGHEGRGDRSENATHHPNSNTPCSATMPSSLPSALFHERQAQAPLLATQSPALRRSAMEVASSGRAAAGSALPSAPAPGKTDAQLDAPKELRSRRCQSATREEGYVAQTAYTQRNPFRSQSFAGFTANPQYRPPPGFDVYPQAVTTRDYGHEVSRASQGDFMMRRLVDAAHPSTLEERAEMEVLLRATLEKLQAGDWFYKWARTNHVHQRYVWLNVQRGTLMWSSSPKKSFGLNSEVKLSAIRSVAPDCLELEVPTRVFYRINISTQDRCISLATEIRKKFDVWYRVLVQLTVPNLAYGEPGVWGRMPRSSNAREWGSTSRWASRYSPLGAITDRAPGAVSSSD</sequence>
<dbReference type="GeneID" id="92514137"/>
<dbReference type="KEGG" id="lmat:92514137"/>
<accession>A0A836HGL8</accession>
<dbReference type="Proteomes" id="UP000673552">
    <property type="component" value="Chromosome 26"/>
</dbReference>
<organism evidence="3 4">
    <name type="scientific">Leishmania martiniquensis</name>
    <dbReference type="NCBI Taxonomy" id="1580590"/>
    <lineage>
        <taxon>Eukaryota</taxon>
        <taxon>Discoba</taxon>
        <taxon>Euglenozoa</taxon>
        <taxon>Kinetoplastea</taxon>
        <taxon>Metakinetoplastina</taxon>
        <taxon>Trypanosomatida</taxon>
        <taxon>Trypanosomatidae</taxon>
        <taxon>Leishmaniinae</taxon>
        <taxon>Leishmania</taxon>
    </lineage>
</organism>
<evidence type="ECO:0000313" key="3">
    <source>
        <dbReference type="EMBL" id="KAG5476398.1"/>
    </source>
</evidence>
<feature type="compositionally biased region" description="Polar residues" evidence="1">
    <location>
        <begin position="244"/>
        <end position="259"/>
    </location>
</feature>
<dbReference type="OrthoDB" id="243853at2759"/>
<feature type="region of interest" description="Disordered" evidence="1">
    <location>
        <begin position="285"/>
        <end position="330"/>
    </location>
</feature>
<keyword evidence="4" id="KW-1185">Reference proteome</keyword>
<comment type="caution">
    <text evidence="3">The sequence shown here is derived from an EMBL/GenBank/DDBJ whole genome shotgun (WGS) entry which is preliminary data.</text>
</comment>
<feature type="compositionally biased region" description="Low complexity" evidence="1">
    <location>
        <begin position="290"/>
        <end position="308"/>
    </location>
</feature>
<dbReference type="AlphaFoldDB" id="A0A836HGL8"/>
<feature type="domain" description="Pleckstrin homology" evidence="2">
    <location>
        <begin position="416"/>
        <end position="521"/>
    </location>
</feature>
<dbReference type="RefSeq" id="XP_067177856.1">
    <property type="nucleotide sequence ID" value="XM_067321625.1"/>
</dbReference>
<dbReference type="Gene3D" id="2.30.29.30">
    <property type="entry name" value="Pleckstrin-homology domain (PH domain)/Phosphotyrosine-binding domain (PTB)"/>
    <property type="match status" value="1"/>
</dbReference>
<feature type="compositionally biased region" description="Polar residues" evidence="1">
    <location>
        <begin position="202"/>
        <end position="216"/>
    </location>
</feature>
<dbReference type="InterPro" id="IPR024774">
    <property type="entry name" value="PH_dom-Mcp5-type"/>
</dbReference>
<feature type="compositionally biased region" description="Basic and acidic residues" evidence="1">
    <location>
        <begin position="227"/>
        <end position="243"/>
    </location>
</feature>
<evidence type="ECO:0000256" key="1">
    <source>
        <dbReference type="SAM" id="MobiDB-lite"/>
    </source>
</evidence>
<protein>
    <recommendedName>
        <fullName evidence="2">Pleckstrin homology domain-containing protein</fullName>
    </recommendedName>
</protein>
<dbReference type="Pfam" id="PF12814">
    <property type="entry name" value="Mcp5_PH"/>
    <property type="match status" value="1"/>
</dbReference>